<evidence type="ECO:0000256" key="3">
    <source>
        <dbReference type="ARBA" id="ARBA00022448"/>
    </source>
</evidence>
<dbReference type="InterPro" id="IPR004488">
    <property type="entry name" value="Mg/Co-transport_prot_CorA"/>
</dbReference>
<keyword evidence="8" id="KW-0460">Magnesium</keyword>
<dbReference type="GO" id="GO:0015087">
    <property type="term" value="F:cobalt ion transmembrane transporter activity"/>
    <property type="evidence" value="ECO:0007669"/>
    <property type="project" value="UniProtKB-UniRule"/>
</dbReference>
<dbReference type="InterPro" id="IPR045861">
    <property type="entry name" value="CorA_cytoplasmic_dom"/>
</dbReference>
<dbReference type="GO" id="GO:0000287">
    <property type="term" value="F:magnesium ion binding"/>
    <property type="evidence" value="ECO:0007669"/>
    <property type="project" value="TreeGrafter"/>
</dbReference>
<gene>
    <name evidence="8" type="primary">corA</name>
    <name evidence="9" type="ORF">SAMN02745216_01426</name>
</gene>
<keyword evidence="8" id="KW-0406">Ion transport</keyword>
<dbReference type="AlphaFoldDB" id="A0A1M6IC47"/>
<dbReference type="OrthoDB" id="9803416at2"/>
<dbReference type="GO" id="GO:0015095">
    <property type="term" value="F:magnesium ion transmembrane transporter activity"/>
    <property type="evidence" value="ECO:0007669"/>
    <property type="project" value="UniProtKB-UniRule"/>
</dbReference>
<comment type="similarity">
    <text evidence="2 8">Belongs to the CorA metal ion transporter (MIT) (TC 1.A.35) family.</text>
</comment>
<dbReference type="RefSeq" id="WP_083610835.1">
    <property type="nucleotide sequence ID" value="NZ_FQZU01000006.1"/>
</dbReference>
<evidence type="ECO:0000313" key="10">
    <source>
        <dbReference type="Proteomes" id="UP000183994"/>
    </source>
</evidence>
<dbReference type="STRING" id="1121393.SAMN02745216_01426"/>
<dbReference type="GO" id="GO:0005886">
    <property type="term" value="C:plasma membrane"/>
    <property type="evidence" value="ECO:0007669"/>
    <property type="project" value="UniProtKB-SubCell"/>
</dbReference>
<evidence type="ECO:0000256" key="1">
    <source>
        <dbReference type="ARBA" id="ARBA00004651"/>
    </source>
</evidence>
<evidence type="ECO:0000313" key="9">
    <source>
        <dbReference type="EMBL" id="SHJ32059.1"/>
    </source>
</evidence>
<dbReference type="GO" id="GO:0050897">
    <property type="term" value="F:cobalt ion binding"/>
    <property type="evidence" value="ECO:0007669"/>
    <property type="project" value="TreeGrafter"/>
</dbReference>
<keyword evidence="3 8" id="KW-0813">Transport</keyword>
<dbReference type="EMBL" id="FQZU01000006">
    <property type="protein sequence ID" value="SHJ32059.1"/>
    <property type="molecule type" value="Genomic_DNA"/>
</dbReference>
<evidence type="ECO:0000256" key="4">
    <source>
        <dbReference type="ARBA" id="ARBA00022475"/>
    </source>
</evidence>
<dbReference type="Gene3D" id="3.30.460.20">
    <property type="entry name" value="CorA soluble domain-like"/>
    <property type="match status" value="1"/>
</dbReference>
<comment type="function">
    <text evidence="8">Mediates influx of magnesium ions.</text>
</comment>
<dbReference type="Gene3D" id="1.20.58.340">
    <property type="entry name" value="Magnesium transport protein CorA, transmembrane region"/>
    <property type="match status" value="2"/>
</dbReference>
<dbReference type="FunFam" id="1.20.58.340:FF:000012">
    <property type="entry name" value="Magnesium transport protein CorA"/>
    <property type="match status" value="1"/>
</dbReference>
<dbReference type="SUPFAM" id="SSF144083">
    <property type="entry name" value="Magnesium transport protein CorA, transmembrane region"/>
    <property type="match status" value="1"/>
</dbReference>
<feature type="transmembrane region" description="Helical" evidence="8">
    <location>
        <begin position="288"/>
        <end position="308"/>
    </location>
</feature>
<dbReference type="CDD" id="cd12828">
    <property type="entry name" value="TmCorA-like_1"/>
    <property type="match status" value="1"/>
</dbReference>
<comment type="subcellular location">
    <subcellularLocation>
        <location evidence="1">Cell membrane</location>
        <topology evidence="1">Multi-pass membrane protein</topology>
    </subcellularLocation>
    <subcellularLocation>
        <location evidence="8">Membrane</location>
        <topology evidence="8">Multi-pass membrane protein</topology>
    </subcellularLocation>
</comment>
<name>A0A1M6IC47_9BACT</name>
<dbReference type="InterPro" id="IPR002523">
    <property type="entry name" value="MgTranspt_CorA/ZnTranspt_ZntB"/>
</dbReference>
<proteinExistence type="inferred from homology"/>
<keyword evidence="7 8" id="KW-0472">Membrane</keyword>
<keyword evidence="5 8" id="KW-0812">Transmembrane</keyword>
<accession>A0A1M6IC47</accession>
<protein>
    <recommendedName>
        <fullName evidence="8">Magnesium transport protein CorA</fullName>
    </recommendedName>
</protein>
<keyword evidence="6 8" id="KW-1133">Transmembrane helix</keyword>
<keyword evidence="4 8" id="KW-1003">Cell membrane</keyword>
<evidence type="ECO:0000256" key="8">
    <source>
        <dbReference type="RuleBase" id="RU362010"/>
    </source>
</evidence>
<dbReference type="NCBIfam" id="TIGR00383">
    <property type="entry name" value="corA"/>
    <property type="match status" value="1"/>
</dbReference>
<dbReference type="Pfam" id="PF01544">
    <property type="entry name" value="CorA"/>
    <property type="match status" value="1"/>
</dbReference>
<evidence type="ECO:0000256" key="5">
    <source>
        <dbReference type="ARBA" id="ARBA00022692"/>
    </source>
</evidence>
<organism evidence="9 10">
    <name type="scientific">Desulfatibacillum alkenivorans DSM 16219</name>
    <dbReference type="NCBI Taxonomy" id="1121393"/>
    <lineage>
        <taxon>Bacteria</taxon>
        <taxon>Pseudomonadati</taxon>
        <taxon>Thermodesulfobacteriota</taxon>
        <taxon>Desulfobacteria</taxon>
        <taxon>Desulfobacterales</taxon>
        <taxon>Desulfatibacillaceae</taxon>
        <taxon>Desulfatibacillum</taxon>
    </lineage>
</organism>
<feature type="transmembrane region" description="Helical" evidence="8">
    <location>
        <begin position="320"/>
        <end position="340"/>
    </location>
</feature>
<keyword evidence="10" id="KW-1185">Reference proteome</keyword>
<dbReference type="SUPFAM" id="SSF143865">
    <property type="entry name" value="CorA soluble domain-like"/>
    <property type="match status" value="1"/>
</dbReference>
<dbReference type="PANTHER" id="PTHR46494:SF1">
    <property type="entry name" value="CORA FAMILY METAL ION TRANSPORTER (EUROFUNG)"/>
    <property type="match status" value="1"/>
</dbReference>
<evidence type="ECO:0000256" key="7">
    <source>
        <dbReference type="ARBA" id="ARBA00023136"/>
    </source>
</evidence>
<dbReference type="InterPro" id="IPR045863">
    <property type="entry name" value="CorA_TM1_TM2"/>
</dbReference>
<sequence length="346" mass="39752">MLKIRASKKAGLPPGTMVYVGKEQAGEAAVSMIQYSEQEAEEVSVDVRNLQITVPENKDRVTWIQVTGVHDLALVENLGRIFQLHPLVTEDIVHTLQRPKVEDYGDYIFVTLRAMHPQDEQICLILGPGYVISFQENPSPLFDSARERILRGKGRIRRLGAGYLCYALMDMVVDSHYHVMERINEQLEALQESALEDYDEETIHGVHALKGEVFRLRKSVWPLREMIGRIQRSDSGLVSREVSVFFRDVLDHAAQLTDTVENFREMLASIQDTQLSSLSNKMNDVMRVLTVIATIFIPMTFLAGVYGMNFKYMPELEWRAAYPVFWIIVIIMGLGMVWWFKKKKWL</sequence>
<evidence type="ECO:0000256" key="2">
    <source>
        <dbReference type="ARBA" id="ARBA00009765"/>
    </source>
</evidence>
<evidence type="ECO:0000256" key="6">
    <source>
        <dbReference type="ARBA" id="ARBA00022989"/>
    </source>
</evidence>
<dbReference type="PANTHER" id="PTHR46494">
    <property type="entry name" value="CORA FAMILY METAL ION TRANSPORTER (EUROFUNG)"/>
    <property type="match status" value="1"/>
</dbReference>
<reference evidence="10" key="1">
    <citation type="submission" date="2016-11" db="EMBL/GenBank/DDBJ databases">
        <authorList>
            <person name="Varghese N."/>
            <person name="Submissions S."/>
        </authorList>
    </citation>
    <scope>NUCLEOTIDE SEQUENCE [LARGE SCALE GENOMIC DNA]</scope>
    <source>
        <strain evidence="10">DSM 16219</strain>
    </source>
</reference>
<dbReference type="Proteomes" id="UP000183994">
    <property type="component" value="Unassembled WGS sequence"/>
</dbReference>